<accession>A0A7L7SM47</accession>
<proteinExistence type="predicted"/>
<dbReference type="EMBL" id="MT939241">
    <property type="protein sequence ID" value="QOC57523.1"/>
    <property type="molecule type" value="Genomic_DNA"/>
</dbReference>
<protein>
    <submittedName>
        <fullName evidence="1">Uncharacterized protein</fullName>
    </submittedName>
</protein>
<name>A0A7L7SM47_9CAUD</name>
<organism evidence="1 2">
    <name type="scientific">Enterococcus phage 9183</name>
    <dbReference type="NCBI Taxonomy" id="2763102"/>
    <lineage>
        <taxon>Viruses</taxon>
        <taxon>Duplodnaviria</taxon>
        <taxon>Heunggongvirae</taxon>
        <taxon>Uroviricota</taxon>
        <taxon>Caudoviricetes</taxon>
        <taxon>Andrewesvirinae</taxon>
        <taxon>Denvervirus</taxon>
        <taxon>Denvervirus dv9183</taxon>
    </lineage>
</organism>
<reference evidence="1 2" key="1">
    <citation type="submission" date="2020-08" db="EMBL/GenBank/DDBJ databases">
        <authorList>
            <person name="Canfield G.S."/>
            <person name="Duerkop B.A."/>
        </authorList>
    </citation>
    <scope>NUCLEOTIDE SEQUENCE [LARGE SCALE GENOMIC DNA]</scope>
</reference>
<evidence type="ECO:0000313" key="1">
    <source>
        <dbReference type="EMBL" id="QOC57523.1"/>
    </source>
</evidence>
<keyword evidence="2" id="KW-1185">Reference proteome</keyword>
<gene>
    <name evidence="1" type="ORF">phi9183_ORF030</name>
</gene>
<evidence type="ECO:0000313" key="2">
    <source>
        <dbReference type="Proteomes" id="UP000516647"/>
    </source>
</evidence>
<sequence length="58" mass="6823">MEKKCKKCGSIIDCECMTCHECYPETICETCGFCHIDHWEAMHCWSLENDPDYDPMDI</sequence>
<dbReference type="Proteomes" id="UP000516647">
    <property type="component" value="Segment"/>
</dbReference>